<dbReference type="Pfam" id="PF00561">
    <property type="entry name" value="Abhydrolase_1"/>
    <property type="match status" value="1"/>
</dbReference>
<keyword evidence="7" id="KW-1185">Reference proteome</keyword>
<gene>
    <name evidence="6" type="ORF">BOTBODRAFT_432647</name>
</gene>
<comment type="similarity">
    <text evidence="1">Belongs to the peptidase S33 family.</text>
</comment>
<evidence type="ECO:0000259" key="4">
    <source>
        <dbReference type="Pfam" id="PF00561"/>
    </source>
</evidence>
<dbReference type="InParanoid" id="A0A067MK62"/>
<feature type="domain" description="Peptidase S33 tripeptidyl aminopeptidase-like C-terminal" evidence="5">
    <location>
        <begin position="463"/>
        <end position="563"/>
    </location>
</feature>
<organism evidence="6 7">
    <name type="scientific">Botryobasidium botryosum (strain FD-172 SS1)</name>
    <dbReference type="NCBI Taxonomy" id="930990"/>
    <lineage>
        <taxon>Eukaryota</taxon>
        <taxon>Fungi</taxon>
        <taxon>Dikarya</taxon>
        <taxon>Basidiomycota</taxon>
        <taxon>Agaricomycotina</taxon>
        <taxon>Agaricomycetes</taxon>
        <taxon>Cantharellales</taxon>
        <taxon>Botryobasidiaceae</taxon>
        <taxon>Botryobasidium</taxon>
    </lineage>
</organism>
<dbReference type="InterPro" id="IPR013595">
    <property type="entry name" value="Pept_S33_TAP-like_C"/>
</dbReference>
<proteinExistence type="inferred from homology"/>
<evidence type="ECO:0000259" key="5">
    <source>
        <dbReference type="Pfam" id="PF08386"/>
    </source>
</evidence>
<name>A0A067MK62_BOTB1</name>
<keyword evidence="3" id="KW-1133">Transmembrane helix</keyword>
<keyword evidence="2" id="KW-0378">Hydrolase</keyword>
<evidence type="ECO:0000256" key="3">
    <source>
        <dbReference type="SAM" id="Phobius"/>
    </source>
</evidence>
<dbReference type="PANTHER" id="PTHR43248:SF25">
    <property type="entry name" value="AB HYDROLASE-1 DOMAIN-CONTAINING PROTEIN-RELATED"/>
    <property type="match status" value="1"/>
</dbReference>
<keyword evidence="3" id="KW-0472">Membrane</keyword>
<evidence type="ECO:0000313" key="6">
    <source>
        <dbReference type="EMBL" id="KDQ11946.1"/>
    </source>
</evidence>
<dbReference type="STRING" id="930990.A0A067MK62"/>
<evidence type="ECO:0008006" key="8">
    <source>
        <dbReference type="Google" id="ProtNLM"/>
    </source>
</evidence>
<dbReference type="AlphaFoldDB" id="A0A067MK62"/>
<evidence type="ECO:0000256" key="2">
    <source>
        <dbReference type="ARBA" id="ARBA00022801"/>
    </source>
</evidence>
<dbReference type="HOGENOM" id="CLU_013364_5_2_1"/>
<feature type="domain" description="AB hydrolase-1" evidence="4">
    <location>
        <begin position="138"/>
        <end position="290"/>
    </location>
</feature>
<reference evidence="7" key="1">
    <citation type="journal article" date="2014" name="Proc. Natl. Acad. Sci. U.S.A.">
        <title>Extensive sampling of basidiomycete genomes demonstrates inadequacy of the white-rot/brown-rot paradigm for wood decay fungi.</title>
        <authorList>
            <person name="Riley R."/>
            <person name="Salamov A.A."/>
            <person name="Brown D.W."/>
            <person name="Nagy L.G."/>
            <person name="Floudas D."/>
            <person name="Held B.W."/>
            <person name="Levasseur A."/>
            <person name="Lombard V."/>
            <person name="Morin E."/>
            <person name="Otillar R."/>
            <person name="Lindquist E.A."/>
            <person name="Sun H."/>
            <person name="LaButti K.M."/>
            <person name="Schmutz J."/>
            <person name="Jabbour D."/>
            <person name="Luo H."/>
            <person name="Baker S.E."/>
            <person name="Pisabarro A.G."/>
            <person name="Walton J.D."/>
            <person name="Blanchette R.A."/>
            <person name="Henrissat B."/>
            <person name="Martin F."/>
            <person name="Cullen D."/>
            <person name="Hibbett D.S."/>
            <person name="Grigoriev I.V."/>
        </authorList>
    </citation>
    <scope>NUCLEOTIDE SEQUENCE [LARGE SCALE GENOMIC DNA]</scope>
    <source>
        <strain evidence="7">FD-172 SS1</strain>
    </source>
</reference>
<keyword evidence="3" id="KW-0812">Transmembrane</keyword>
<accession>A0A067MK62</accession>
<dbReference type="EMBL" id="KL198054">
    <property type="protein sequence ID" value="KDQ11946.1"/>
    <property type="molecule type" value="Genomic_DNA"/>
</dbReference>
<dbReference type="Pfam" id="PF08386">
    <property type="entry name" value="Abhydrolase_4"/>
    <property type="match status" value="1"/>
</dbReference>
<dbReference type="Gene3D" id="3.40.50.1820">
    <property type="entry name" value="alpha/beta hydrolase"/>
    <property type="match status" value="1"/>
</dbReference>
<dbReference type="OrthoDB" id="425534at2759"/>
<protein>
    <recommendedName>
        <fullName evidence="8">AB hydrolase-1 domain-containing protein</fullName>
    </recommendedName>
</protein>
<dbReference type="InterPro" id="IPR000073">
    <property type="entry name" value="AB_hydrolase_1"/>
</dbReference>
<dbReference type="GO" id="GO:0016787">
    <property type="term" value="F:hydrolase activity"/>
    <property type="evidence" value="ECO:0007669"/>
    <property type="project" value="UniProtKB-KW"/>
</dbReference>
<dbReference type="InterPro" id="IPR051601">
    <property type="entry name" value="Serine_prot/Carboxylest_S33"/>
</dbReference>
<dbReference type="SUPFAM" id="SSF53474">
    <property type="entry name" value="alpha/beta-Hydrolases"/>
    <property type="match status" value="1"/>
</dbReference>
<sequence length="606" mass="65395">MEKRDGLSHLADPGAEFGLATEHTRKPKFTRHRAVIVTGVLCFGAGLVHLGRQSPTFAQALSGSPAPCGDLLDSSKEFLWENVKPSAQLEWVDCYDKFKCSKLTVPLDYHDKKAGKISIAMLKIPSAFPSTSEEYRGPVLINPGGPGGSGISFAKGRGELLQGIVGKGYDIIGFDPRGIGQTSPPLSFFPSAAARIQWNLKNGPLVNSTEGALGMAYSRAQVLGSIAEANARNASQYISTASVATDMLSIMKAHGRDKLLYWGFSYGSVLGATYAAMYPNNIERLVIDGVMDADEYYSARWITNLVDTDKTIATFFTGCFSAGPSGCSFHAPSPQLIASRLDALYASVKARPVPVYTPLGYGVVDYSMLQQLIFMSLYTPYTFYPQLADALAALEKNDGGPLLGLSTKLEEKLECDCPRTPVPELPGGSDAALGIRCTDGAPVEDDLEELQAHFEKLGKLSSFADVWAGIHLECAGWKARPKWRFAGPFVGNTSFPVLLVGNTADPVTPVSHAFKMSKQFKDASVLVQNSPGHCSLSAVSICTMKHIRAYFNDGVVPVNGTVCEVQSKLFARGSDKDILETLSAEDAELFKVTKELSEGFQVRFPY</sequence>
<dbReference type="Proteomes" id="UP000027195">
    <property type="component" value="Unassembled WGS sequence"/>
</dbReference>
<evidence type="ECO:0000256" key="1">
    <source>
        <dbReference type="ARBA" id="ARBA00010088"/>
    </source>
</evidence>
<feature type="transmembrane region" description="Helical" evidence="3">
    <location>
        <begin position="34"/>
        <end position="51"/>
    </location>
</feature>
<dbReference type="PANTHER" id="PTHR43248">
    <property type="entry name" value="2-SUCCINYL-6-HYDROXY-2,4-CYCLOHEXADIENE-1-CARBOXYLATE SYNTHASE"/>
    <property type="match status" value="1"/>
</dbReference>
<dbReference type="InterPro" id="IPR029058">
    <property type="entry name" value="AB_hydrolase_fold"/>
</dbReference>
<evidence type="ECO:0000313" key="7">
    <source>
        <dbReference type="Proteomes" id="UP000027195"/>
    </source>
</evidence>